<dbReference type="RefSeq" id="WP_074906836.1">
    <property type="nucleotide sequence ID" value="NZ_FOUB01000071.1"/>
</dbReference>
<accession>A0A1I4UVH6</accession>
<reference evidence="2" key="1">
    <citation type="submission" date="2016-10" db="EMBL/GenBank/DDBJ databases">
        <authorList>
            <person name="Varghese N."/>
            <person name="Submissions S."/>
        </authorList>
    </citation>
    <scope>NUCLEOTIDE SEQUENCE [LARGE SCALE GENOMIC DNA]</scope>
    <source>
        <strain evidence="2">Nm44</strain>
    </source>
</reference>
<dbReference type="Proteomes" id="UP000183287">
    <property type="component" value="Unassembled WGS sequence"/>
</dbReference>
<dbReference type="AlphaFoldDB" id="A0A1I4UVH6"/>
<dbReference type="EMBL" id="FOUB01000071">
    <property type="protein sequence ID" value="SFM92885.1"/>
    <property type="molecule type" value="Genomic_DNA"/>
</dbReference>
<proteinExistence type="predicted"/>
<gene>
    <name evidence="1" type="ORF">SAMN05421863_107114</name>
</gene>
<keyword evidence="2" id="KW-1185">Reference proteome</keyword>
<organism evidence="1 2">
    <name type="scientific">Nitrosomonas communis</name>
    <dbReference type="NCBI Taxonomy" id="44574"/>
    <lineage>
        <taxon>Bacteria</taxon>
        <taxon>Pseudomonadati</taxon>
        <taxon>Pseudomonadota</taxon>
        <taxon>Betaproteobacteria</taxon>
        <taxon>Nitrosomonadales</taxon>
        <taxon>Nitrosomonadaceae</taxon>
        <taxon>Nitrosomonas</taxon>
    </lineage>
</organism>
<protein>
    <submittedName>
        <fullName evidence="1">Uncharacterized protein</fullName>
    </submittedName>
</protein>
<evidence type="ECO:0000313" key="2">
    <source>
        <dbReference type="Proteomes" id="UP000183287"/>
    </source>
</evidence>
<evidence type="ECO:0000313" key="1">
    <source>
        <dbReference type="EMBL" id="SFM92885.1"/>
    </source>
</evidence>
<sequence>MAIITDLTYEQALEYPEPRDILVDESGIYVLTEEHITPRLNPVPQEINADQARLALLEAGLLDVVNQYIAQSNDDELKIRWEYGGKLLRNSPYIASAAVALGLTDAQLDELFIRAAQK</sequence>
<name>A0A1I4UVH6_9PROT</name>